<reference evidence="2 3" key="1">
    <citation type="submission" date="2016-11" db="EMBL/GenBank/DDBJ databases">
        <title>Paenibacillus species isolates.</title>
        <authorList>
            <person name="Beno S.M."/>
        </authorList>
    </citation>
    <scope>NUCLEOTIDE SEQUENCE [LARGE SCALE GENOMIC DNA]</scope>
    <source>
        <strain evidence="2 3">FSL R5-0378</strain>
    </source>
</reference>
<feature type="region of interest" description="Disordered" evidence="1">
    <location>
        <begin position="1"/>
        <end position="144"/>
    </location>
</feature>
<keyword evidence="3" id="KW-1185">Reference proteome</keyword>
<feature type="compositionally biased region" description="Acidic residues" evidence="1">
    <location>
        <begin position="95"/>
        <end position="109"/>
    </location>
</feature>
<organism evidence="2 3">
    <name type="scientific">Paenibacillus rhizosphaerae</name>
    <dbReference type="NCBI Taxonomy" id="297318"/>
    <lineage>
        <taxon>Bacteria</taxon>
        <taxon>Bacillati</taxon>
        <taxon>Bacillota</taxon>
        <taxon>Bacilli</taxon>
        <taxon>Bacillales</taxon>
        <taxon>Paenibacillaceae</taxon>
        <taxon>Paenibacillus</taxon>
    </lineage>
</organism>
<comment type="caution">
    <text evidence="2">The sequence shown here is derived from an EMBL/GenBank/DDBJ whole genome shotgun (WGS) entry which is preliminary data.</text>
</comment>
<evidence type="ECO:0000256" key="1">
    <source>
        <dbReference type="SAM" id="MobiDB-lite"/>
    </source>
</evidence>
<name>A0A1R1EIN1_9BACL</name>
<feature type="compositionally biased region" description="Basic and acidic residues" evidence="1">
    <location>
        <begin position="1"/>
        <end position="39"/>
    </location>
</feature>
<accession>A0A1R1EIN1</accession>
<proteinExistence type="predicted"/>
<dbReference type="EMBL" id="MRTP01000009">
    <property type="protein sequence ID" value="OMF51665.1"/>
    <property type="molecule type" value="Genomic_DNA"/>
</dbReference>
<dbReference type="Proteomes" id="UP000187172">
    <property type="component" value="Unassembled WGS sequence"/>
</dbReference>
<dbReference type="RefSeq" id="WP_076173665.1">
    <property type="nucleotide sequence ID" value="NZ_MRTP01000009.1"/>
</dbReference>
<protein>
    <submittedName>
        <fullName evidence="2">Uncharacterized protein</fullName>
    </submittedName>
</protein>
<sequence length="144" mass="15860">MADEYNKNMKSDADLTYERYDQQRELPPEFELPRDDFKDTGTYTKQSISREPEAEDVEFYVRSDMSPELGGRDSAQASAGTSGAYAGESSAVNELTEDEELPDVPDADDISANSPVDPSAIAMVEDMHGTDLINGYDGDDSEEL</sequence>
<evidence type="ECO:0000313" key="3">
    <source>
        <dbReference type="Proteomes" id="UP000187172"/>
    </source>
</evidence>
<gene>
    <name evidence="2" type="ORF">BK138_25780</name>
</gene>
<evidence type="ECO:0000313" key="2">
    <source>
        <dbReference type="EMBL" id="OMF51665.1"/>
    </source>
</evidence>
<dbReference type="AlphaFoldDB" id="A0A1R1EIN1"/>